<dbReference type="AlphaFoldDB" id="A0A480AXQ8"/>
<keyword evidence="2" id="KW-1185">Reference proteome</keyword>
<dbReference type="EMBL" id="BJCL01000026">
    <property type="protein sequence ID" value="GCL66143.1"/>
    <property type="molecule type" value="Genomic_DNA"/>
</dbReference>
<comment type="caution">
    <text evidence="1">The sequence shown here is derived from an EMBL/GenBank/DDBJ whole genome shotgun (WGS) entry which is preliminary data.</text>
</comment>
<reference evidence="2" key="1">
    <citation type="submission" date="2019-03" db="EMBL/GenBank/DDBJ databases">
        <title>Aquabacterium pictum sp.nov., the first bacteriochlorophyll a-containing freshwater bacterium in the genus Aquabacterium of the class Betaproteobacteria.</title>
        <authorList>
            <person name="Hirose S."/>
            <person name="Tank M."/>
            <person name="Hara E."/>
            <person name="Tamaki H."/>
            <person name="Takaichi S."/>
            <person name="Haruta S."/>
            <person name="Hanada S."/>
        </authorList>
    </citation>
    <scope>NUCLEOTIDE SEQUENCE [LARGE SCALE GENOMIC DNA]</scope>
    <source>
        <strain evidence="2">W35</strain>
    </source>
</reference>
<dbReference type="OrthoDB" id="7107981at2"/>
<organism evidence="1 2">
    <name type="scientific">Pseudaquabacterium pictum</name>
    <dbReference type="NCBI Taxonomy" id="2315236"/>
    <lineage>
        <taxon>Bacteria</taxon>
        <taxon>Pseudomonadati</taxon>
        <taxon>Pseudomonadota</taxon>
        <taxon>Betaproteobacteria</taxon>
        <taxon>Burkholderiales</taxon>
        <taxon>Sphaerotilaceae</taxon>
        <taxon>Pseudaquabacterium</taxon>
    </lineage>
</organism>
<proteinExistence type="predicted"/>
<dbReference type="RefSeq" id="WP_137735844.1">
    <property type="nucleotide sequence ID" value="NZ_BJCL01000026.1"/>
</dbReference>
<protein>
    <submittedName>
        <fullName evidence="1">Uncharacterized protein</fullName>
    </submittedName>
</protein>
<sequence>MDPAKLRDVVHHWRAGRRPLDACLVLADVDVETLLELHATKAGWPVVAQERAQNLEAAGLSHLLTHWTFPPMLMDAPALSLADRMGLQHLAFTTHLALSKGMPQDEIAVRLAFVHDTDLESMLRLVMSVALHTRPDLRAAPAPASRSALWMTLALTLPLGLFLLVKSLVPAVSSDTIGLTIGFGALLGFPLLRRHWSNQAVHAARAAAPDGLFTLARDDRKPILYLRSHVVDGTGRESDTLFSHFLNTTRLETIEQKLSAVVRHEGPMVALEGPREGLPNLGADRIRLPDVQAQGWQALVQGLMVRAQLVVIRFRPTRGTSWEVGEALRACPSHLLVFVMAVPGEPEAVRDASWQVLRPLVQACTCTPLPQRLADTDYCLGFDEHFNAKLFGARSRVLGQTSAFLESVVDAAGFGNPGFDEDKARLAALAAA</sequence>
<dbReference type="Proteomes" id="UP000301751">
    <property type="component" value="Unassembled WGS sequence"/>
</dbReference>
<evidence type="ECO:0000313" key="2">
    <source>
        <dbReference type="Proteomes" id="UP000301751"/>
    </source>
</evidence>
<accession>A0A480AXQ8</accession>
<name>A0A480AXQ8_9BURK</name>
<gene>
    <name evidence="1" type="ORF">AQPW35_52240</name>
</gene>
<evidence type="ECO:0000313" key="1">
    <source>
        <dbReference type="EMBL" id="GCL66143.1"/>
    </source>
</evidence>